<feature type="signal peptide" evidence="1">
    <location>
        <begin position="1"/>
        <end position="21"/>
    </location>
</feature>
<dbReference type="PROSITE" id="PS51257">
    <property type="entry name" value="PROKAR_LIPOPROTEIN"/>
    <property type="match status" value="1"/>
</dbReference>
<evidence type="ECO:0000313" key="4">
    <source>
        <dbReference type="Proteomes" id="UP000738517"/>
    </source>
</evidence>
<evidence type="ECO:0000313" key="3">
    <source>
        <dbReference type="EMBL" id="NBI52677.1"/>
    </source>
</evidence>
<proteinExistence type="predicted"/>
<sequence length="1234" mass="139521">MLFRKLALVSAIATALAGCGADDQAYDTLAKPDNLVSKTQIKTDQVYLYMPSMAKAPDYAVSMAPFTQGKEKLVTLKFEGGIDSNESGSLQVRMISPDIISQDEIDQNKLGRWTDVQSNQRPIMTIPGDFVDYQCNEDDYGDCTNKEEEVDNNEVSWQERRFFVPDFAEVEVHEKSWDDVFTYSSGCYTESGDSRLARDPDSNWKGYEVTQDGVINFEIEQEYSIANNFSCLINALDRASFDINNLTFTVSHFYSLVPLDMVRSPSLSSNMTDAYEPIVYQKGDEDTFGFFANEQGRPDVSYVGEQFDQKFNYLHRFNPKLKTIDYHLSNSFDLNENTRFFKQITKDVIAKINPQLERVGVPRINLIEPSGKQPGDLRYNVINLIDEPLKNGLAGYGPSAVNPLTGEIVHAHVNQYSGVLQSISDWLWDKAVIDYNKGRVGQVAVTKQKQAASADQDIAANTTNASNQTAEVIDGLDNAAMPIVGGEYAKQQLESEPMAYESMMQALKAFQEQKRLNADYQPSVSQLAALESLEKRYWSENNMYSVDNLRAGATFKSLPTKVGERTFDYKNPDMWRDGKVGEPGYLKKWRELPTSVRDELGIFIAGAYYTKTLVHELGHNLGLRHNFKGSNDEHNYFSQDELAQHGLKTVPGYSSIMDYNPSMLNALPVYGPYDLAALRFGYSRKLETNQKVIAPDGKGKTAVKVSYFDVSDLDKKLRAETFRDSSRLSSDIYDGVVKAAEQKLGDGGSADTKLREFMFCTDGNVSLNEDCNRHDEGRNRGEIAAFKLESYDDLYYQRTIRGLKANFSEETIVKYANGRISTFMDWRNSIHNFDRWRDFVQDNFKDDLLRIYLSKVNPLCTDPKEDQTDFVLDLYCGSPRAVDSVRDKFVKILMTPDHTCELKDEATDQYSYRSLAEIIDDYNYRNNFAINYVPESCFDPAVVKSLAEGDSPRLVTGEAGKYLNSGSAPRPAPVNNYSNYIDYIGHWPDRLAAAVALVERIGERRTTDRSTMALFDLLDIEVVNGQPLVSNPKVAVLDTIIKGEKHLSVSFNDEKGVYHQPHGDFEPWSWSQKLERMPYYGSYSIRDYFGLPKYEEVSLIKAILTAMVKHSAGNMTDQRDEVFARSITMRSEPGWQVDPLTYVRSNGKTYYAAADNTYAQDMIKFVRDFDALSEAEKSGADLTAVQLSMIALADYQDETKKALLTKQYAYQKQSLENLPVYNTTATLESDLLSH</sequence>
<dbReference type="RefSeq" id="WP_160650341.1">
    <property type="nucleotide sequence ID" value="NZ_RSEJ01000007.1"/>
</dbReference>
<name>A0ABW9YFV3_9GAMM</name>
<dbReference type="PANTHER" id="PTHR38478:SF1">
    <property type="entry name" value="ZINC DEPENDENT METALLOPROTEASE DOMAIN LIPOPROTEIN"/>
    <property type="match status" value="1"/>
</dbReference>
<protein>
    <submittedName>
        <fullName evidence="3">ATPase</fullName>
    </submittedName>
</protein>
<keyword evidence="4" id="KW-1185">Reference proteome</keyword>
<reference evidence="3 4" key="1">
    <citation type="journal article" date="2017" name="Int. J. Syst. Evol. Microbiol.">
        <title>Photobacterium alginatilyticum sp. nov., a marine bacterium isolated from bottom seawater.</title>
        <authorList>
            <person name="Wang X."/>
            <person name="Wang Y."/>
            <person name="Yang X."/>
            <person name="Sun H."/>
            <person name="Li B."/>
            <person name="Zhang X.H."/>
        </authorList>
    </citation>
    <scope>NUCLEOTIDE SEQUENCE [LARGE SCALE GENOMIC DNA]</scope>
    <source>
        <strain evidence="3 4">P03D4</strain>
    </source>
</reference>
<dbReference type="Proteomes" id="UP000738517">
    <property type="component" value="Unassembled WGS sequence"/>
</dbReference>
<evidence type="ECO:0000256" key="1">
    <source>
        <dbReference type="SAM" id="SignalP"/>
    </source>
</evidence>
<feature type="chain" id="PRO_5047032574" evidence="1">
    <location>
        <begin position="22"/>
        <end position="1234"/>
    </location>
</feature>
<dbReference type="Pfam" id="PF16313">
    <property type="entry name" value="DUF4953"/>
    <property type="match status" value="1"/>
</dbReference>
<keyword evidence="1" id="KW-0732">Signal</keyword>
<evidence type="ECO:0000259" key="2">
    <source>
        <dbReference type="Pfam" id="PF16313"/>
    </source>
</evidence>
<dbReference type="SUPFAM" id="SSF55486">
    <property type="entry name" value="Metalloproteases ('zincins'), catalytic domain"/>
    <property type="match status" value="2"/>
</dbReference>
<gene>
    <name evidence="3" type="ORF">EIZ48_08830</name>
</gene>
<dbReference type="Gene3D" id="3.40.390.10">
    <property type="entry name" value="Collagenase (Catalytic Domain)"/>
    <property type="match status" value="1"/>
</dbReference>
<comment type="caution">
    <text evidence="3">The sequence shown here is derived from an EMBL/GenBank/DDBJ whole genome shotgun (WGS) entry which is preliminary data.</text>
</comment>
<dbReference type="EMBL" id="RSEJ01000007">
    <property type="protein sequence ID" value="NBI52677.1"/>
    <property type="molecule type" value="Genomic_DNA"/>
</dbReference>
<feature type="domain" description="EcxA zinc-binding" evidence="2">
    <location>
        <begin position="606"/>
        <end position="687"/>
    </location>
</feature>
<dbReference type="PANTHER" id="PTHR38478">
    <property type="entry name" value="PEPTIDASE M1A AND M12B"/>
    <property type="match status" value="1"/>
</dbReference>
<dbReference type="InterPro" id="IPR024079">
    <property type="entry name" value="MetalloPept_cat_dom_sf"/>
</dbReference>
<dbReference type="InterPro" id="IPR032534">
    <property type="entry name" value="EcxA_zinc-bd"/>
</dbReference>
<organism evidence="3 4">
    <name type="scientific">Photobacterium alginatilyticum</name>
    <dbReference type="NCBI Taxonomy" id="1775171"/>
    <lineage>
        <taxon>Bacteria</taxon>
        <taxon>Pseudomonadati</taxon>
        <taxon>Pseudomonadota</taxon>
        <taxon>Gammaproteobacteria</taxon>
        <taxon>Vibrionales</taxon>
        <taxon>Vibrionaceae</taxon>
        <taxon>Photobacterium</taxon>
    </lineage>
</organism>
<accession>A0ABW9YFV3</accession>